<keyword evidence="3" id="KW-1185">Reference proteome</keyword>
<accession>A0ABS3JG32</accession>
<sequence length="445" mass="47140">MKKTIRIGCGAGFSGDRLDPAMVLVQQGQLDYLVLECLAERTIALAQKRKRQDPTQGFDPLLERRIEALLPHLLANNVRLITNMGAANPLAAAHKIIEIANRLDLSVSVAAVTGDDVFDQLSGNETSLETSKPLAESGTLLSANAYLGTDAILPALATEANIIITGRVADPSLFVAPLAHAFGWSLADANQMGQATVIGHLLECAGQLTGGYFADPGRKDVPDLAHLGHPFADVSPDGTAVFGKVAGTGGVLSLATAKEQLLYEVMDPSCYITPDVIADFTQVRLEQTGPDQVRVTGGRGTLRPDTLKVSVGYDAGHIGEGEISYAGSNALSRAKLAGSIIQERLGHQFTDLRIDYIGSTSVHRTSFGTYPDPYEIRLRVAGKAITVKQAALVGEEVEALYTNGPAGGGGARKYIHEVVGIVSTLLPRTQVQPMISVLNSERLKG</sequence>
<dbReference type="EMBL" id="JAFMYW010000002">
    <property type="protein sequence ID" value="MBO0948966.1"/>
    <property type="molecule type" value="Genomic_DNA"/>
</dbReference>
<dbReference type="RefSeq" id="WP_207328905.1">
    <property type="nucleotide sequence ID" value="NZ_JAFMYW010000002.1"/>
</dbReference>
<dbReference type="Proteomes" id="UP000664628">
    <property type="component" value="Unassembled WGS sequence"/>
</dbReference>
<evidence type="ECO:0000313" key="3">
    <source>
        <dbReference type="Proteomes" id="UP000664628"/>
    </source>
</evidence>
<dbReference type="InterPro" id="IPR010839">
    <property type="entry name" value="AtuA_N"/>
</dbReference>
<protein>
    <submittedName>
        <fullName evidence="2">DUF1446 domain-containing protein</fullName>
    </submittedName>
</protein>
<feature type="domain" description="Acyclic terpene utilisation N-terminal" evidence="1">
    <location>
        <begin position="5"/>
        <end position="435"/>
    </location>
</feature>
<name>A0ABS3JG32_9BACT</name>
<organism evidence="2 3">
    <name type="scientific">Fibrella forsythiae</name>
    <dbReference type="NCBI Taxonomy" id="2817061"/>
    <lineage>
        <taxon>Bacteria</taxon>
        <taxon>Pseudomonadati</taxon>
        <taxon>Bacteroidota</taxon>
        <taxon>Cytophagia</taxon>
        <taxon>Cytophagales</taxon>
        <taxon>Spirosomataceae</taxon>
        <taxon>Fibrella</taxon>
    </lineage>
</organism>
<reference evidence="2 3" key="1">
    <citation type="submission" date="2021-03" db="EMBL/GenBank/DDBJ databases">
        <title>Fibrella sp. HMF5405 genome sequencing and assembly.</title>
        <authorList>
            <person name="Kang H."/>
            <person name="Kim H."/>
            <person name="Bae S."/>
            <person name="Joh K."/>
        </authorList>
    </citation>
    <scope>NUCLEOTIDE SEQUENCE [LARGE SCALE GENOMIC DNA]</scope>
    <source>
        <strain evidence="2 3">HMF5405</strain>
    </source>
</reference>
<dbReference type="Pfam" id="PF07287">
    <property type="entry name" value="AtuA"/>
    <property type="match status" value="1"/>
</dbReference>
<gene>
    <name evidence="2" type="ORF">J2I46_10260</name>
</gene>
<comment type="caution">
    <text evidence="2">The sequence shown here is derived from an EMBL/GenBank/DDBJ whole genome shotgun (WGS) entry which is preliminary data.</text>
</comment>
<proteinExistence type="predicted"/>
<dbReference type="PANTHER" id="PTHR47472:SF1">
    <property type="entry name" value="DUF1446-DOMAIN-CONTAINING PROTEIN"/>
    <property type="match status" value="1"/>
</dbReference>
<dbReference type="PANTHER" id="PTHR47472">
    <property type="entry name" value="PROPIONYL-COA CARBOXYLASE"/>
    <property type="match status" value="1"/>
</dbReference>
<evidence type="ECO:0000313" key="2">
    <source>
        <dbReference type="EMBL" id="MBO0948966.1"/>
    </source>
</evidence>
<evidence type="ECO:0000259" key="1">
    <source>
        <dbReference type="Pfam" id="PF07287"/>
    </source>
</evidence>